<dbReference type="PANTHER" id="PTHR42878:SF15">
    <property type="entry name" value="BACTERIOPHYTOCHROME"/>
    <property type="match status" value="1"/>
</dbReference>
<dbReference type="PROSITE" id="PS50113">
    <property type="entry name" value="PAC"/>
    <property type="match status" value="2"/>
</dbReference>
<dbReference type="SUPFAM" id="SSF55785">
    <property type="entry name" value="PYP-like sensor domain (PAS domain)"/>
    <property type="match status" value="3"/>
</dbReference>
<evidence type="ECO:0000259" key="9">
    <source>
        <dbReference type="PROSITE" id="PS50113"/>
    </source>
</evidence>
<accession>A0A934USW9</accession>
<dbReference type="CDD" id="cd00082">
    <property type="entry name" value="HisKA"/>
    <property type="match status" value="1"/>
</dbReference>
<dbReference type="PRINTS" id="PR00344">
    <property type="entry name" value="BCTRLSENSOR"/>
</dbReference>
<keyword evidence="3" id="KW-0597">Phosphoprotein</keyword>
<keyword evidence="6" id="KW-0472">Membrane</keyword>
<dbReference type="AlphaFoldDB" id="A0A934USW9"/>
<dbReference type="EC" id="2.7.13.3" evidence="2"/>
<dbReference type="GO" id="GO:0000155">
    <property type="term" value="F:phosphorelay sensor kinase activity"/>
    <property type="evidence" value="ECO:0007669"/>
    <property type="project" value="InterPro"/>
</dbReference>
<comment type="catalytic activity">
    <reaction evidence="1">
        <text>ATP + protein L-histidine = ADP + protein N-phospho-L-histidine.</text>
        <dbReference type="EC" id="2.7.13.3"/>
    </reaction>
</comment>
<feature type="domain" description="PAC" evidence="9">
    <location>
        <begin position="75"/>
        <end position="128"/>
    </location>
</feature>
<evidence type="ECO:0000256" key="4">
    <source>
        <dbReference type="ARBA" id="ARBA00022679"/>
    </source>
</evidence>
<dbReference type="Pfam" id="PF08447">
    <property type="entry name" value="PAS_3"/>
    <property type="match status" value="1"/>
</dbReference>
<feature type="coiled-coil region" evidence="7">
    <location>
        <begin position="360"/>
        <end position="394"/>
    </location>
</feature>
<dbReference type="Pfam" id="PF02518">
    <property type="entry name" value="HATPase_c"/>
    <property type="match status" value="1"/>
</dbReference>
<dbReference type="PANTHER" id="PTHR42878">
    <property type="entry name" value="TWO-COMPONENT HISTIDINE KINASE"/>
    <property type="match status" value="1"/>
</dbReference>
<keyword evidence="4" id="KW-0808">Transferase</keyword>
<dbReference type="SMART" id="SM00086">
    <property type="entry name" value="PAC"/>
    <property type="match status" value="2"/>
</dbReference>
<proteinExistence type="predicted"/>
<dbReference type="Pfam" id="PF00512">
    <property type="entry name" value="HisKA"/>
    <property type="match status" value="1"/>
</dbReference>
<dbReference type="InterPro" id="IPR003594">
    <property type="entry name" value="HATPase_dom"/>
</dbReference>
<dbReference type="InterPro" id="IPR000700">
    <property type="entry name" value="PAS-assoc_C"/>
</dbReference>
<dbReference type="SMART" id="SM00091">
    <property type="entry name" value="PAS"/>
    <property type="match status" value="1"/>
</dbReference>
<dbReference type="GO" id="GO:0030295">
    <property type="term" value="F:protein kinase activator activity"/>
    <property type="evidence" value="ECO:0007669"/>
    <property type="project" value="TreeGrafter"/>
</dbReference>
<evidence type="ECO:0000313" key="11">
    <source>
        <dbReference type="Proteomes" id="UP000617041"/>
    </source>
</evidence>
<evidence type="ECO:0000256" key="6">
    <source>
        <dbReference type="ARBA" id="ARBA00023136"/>
    </source>
</evidence>
<evidence type="ECO:0000256" key="2">
    <source>
        <dbReference type="ARBA" id="ARBA00012438"/>
    </source>
</evidence>
<dbReference type="GO" id="GO:0007234">
    <property type="term" value="P:osmosensory signaling via phosphorelay pathway"/>
    <property type="evidence" value="ECO:0007669"/>
    <property type="project" value="TreeGrafter"/>
</dbReference>
<keyword evidence="5" id="KW-0418">Kinase</keyword>
<evidence type="ECO:0000259" key="8">
    <source>
        <dbReference type="PROSITE" id="PS50109"/>
    </source>
</evidence>
<evidence type="ECO:0000313" key="10">
    <source>
        <dbReference type="EMBL" id="MBK0394705.1"/>
    </source>
</evidence>
<dbReference type="GO" id="GO:0000156">
    <property type="term" value="F:phosphorelay response regulator activity"/>
    <property type="evidence" value="ECO:0007669"/>
    <property type="project" value="TreeGrafter"/>
</dbReference>
<dbReference type="Pfam" id="PF08448">
    <property type="entry name" value="PAS_4"/>
    <property type="match status" value="2"/>
</dbReference>
<dbReference type="InterPro" id="IPR004358">
    <property type="entry name" value="Sig_transdc_His_kin-like_C"/>
</dbReference>
<dbReference type="Proteomes" id="UP000617041">
    <property type="component" value="Unassembled WGS sequence"/>
</dbReference>
<gene>
    <name evidence="10" type="ORF">I8E28_19025</name>
</gene>
<dbReference type="SUPFAM" id="SSF47384">
    <property type="entry name" value="Homodimeric domain of signal transducing histidine kinase"/>
    <property type="match status" value="1"/>
</dbReference>
<dbReference type="PROSITE" id="PS50109">
    <property type="entry name" value="HIS_KIN"/>
    <property type="match status" value="1"/>
</dbReference>
<dbReference type="SMART" id="SM00388">
    <property type="entry name" value="HisKA"/>
    <property type="match status" value="1"/>
</dbReference>
<dbReference type="SMART" id="SM00387">
    <property type="entry name" value="HATPase_c"/>
    <property type="match status" value="1"/>
</dbReference>
<dbReference type="Gene3D" id="3.30.565.10">
    <property type="entry name" value="Histidine kinase-like ATPase, C-terminal domain"/>
    <property type="match status" value="1"/>
</dbReference>
<dbReference type="GO" id="GO:0016020">
    <property type="term" value="C:membrane"/>
    <property type="evidence" value="ECO:0007669"/>
    <property type="project" value="UniProtKB-SubCell"/>
</dbReference>
<dbReference type="InterPro" id="IPR050351">
    <property type="entry name" value="BphY/WalK/GraS-like"/>
</dbReference>
<dbReference type="SUPFAM" id="SSF55874">
    <property type="entry name" value="ATPase domain of HSP90 chaperone/DNA topoisomerase II/histidine kinase"/>
    <property type="match status" value="1"/>
</dbReference>
<dbReference type="RefSeq" id="WP_200789793.1">
    <property type="nucleotide sequence ID" value="NZ_JAEDAO010000001.1"/>
</dbReference>
<organism evidence="10 11">
    <name type="scientific">Ramlibacter algicola</name>
    <dbReference type="NCBI Taxonomy" id="2795217"/>
    <lineage>
        <taxon>Bacteria</taxon>
        <taxon>Pseudomonadati</taxon>
        <taxon>Pseudomonadota</taxon>
        <taxon>Betaproteobacteria</taxon>
        <taxon>Burkholderiales</taxon>
        <taxon>Comamonadaceae</taxon>
        <taxon>Ramlibacter</taxon>
    </lineage>
</organism>
<dbReference type="InterPro" id="IPR000014">
    <property type="entry name" value="PAS"/>
</dbReference>
<evidence type="ECO:0000256" key="3">
    <source>
        <dbReference type="ARBA" id="ARBA00022553"/>
    </source>
</evidence>
<dbReference type="InterPro" id="IPR001610">
    <property type="entry name" value="PAC"/>
</dbReference>
<dbReference type="EMBL" id="JAEDAO010000001">
    <property type="protein sequence ID" value="MBK0394705.1"/>
    <property type="molecule type" value="Genomic_DNA"/>
</dbReference>
<dbReference type="InterPro" id="IPR035965">
    <property type="entry name" value="PAS-like_dom_sf"/>
</dbReference>
<dbReference type="Gene3D" id="2.10.70.100">
    <property type="match status" value="1"/>
</dbReference>
<feature type="domain" description="Histidine kinase" evidence="8">
    <location>
        <begin position="401"/>
        <end position="615"/>
    </location>
</feature>
<evidence type="ECO:0000256" key="5">
    <source>
        <dbReference type="ARBA" id="ARBA00022777"/>
    </source>
</evidence>
<dbReference type="Gene3D" id="1.10.287.130">
    <property type="match status" value="1"/>
</dbReference>
<keyword evidence="7" id="KW-0175">Coiled coil</keyword>
<reference evidence="10" key="1">
    <citation type="submission" date="2020-12" db="EMBL/GenBank/DDBJ databases">
        <title>Ramlibacter sp. nov., isolated from a freshwater alga, Cryptomonas.</title>
        <authorList>
            <person name="Kim H.M."/>
            <person name="Jeon C.O."/>
        </authorList>
    </citation>
    <scope>NUCLEOTIDE SEQUENCE</scope>
    <source>
        <strain evidence="10">CrO1</strain>
    </source>
</reference>
<dbReference type="InterPro" id="IPR003661">
    <property type="entry name" value="HisK_dim/P_dom"/>
</dbReference>
<dbReference type="InterPro" id="IPR013656">
    <property type="entry name" value="PAS_4"/>
</dbReference>
<feature type="domain" description="PAC" evidence="9">
    <location>
        <begin position="203"/>
        <end position="255"/>
    </location>
</feature>
<dbReference type="InterPro" id="IPR036890">
    <property type="entry name" value="HATPase_C_sf"/>
</dbReference>
<dbReference type="InterPro" id="IPR013655">
    <property type="entry name" value="PAS_fold_3"/>
</dbReference>
<dbReference type="InterPro" id="IPR036097">
    <property type="entry name" value="HisK_dim/P_sf"/>
</dbReference>
<name>A0A934USW9_9BURK</name>
<keyword evidence="11" id="KW-1185">Reference proteome</keyword>
<protein>
    <recommendedName>
        <fullName evidence="2">histidine kinase</fullName>
        <ecNumber evidence="2">2.7.13.3</ecNumber>
    </recommendedName>
</protein>
<dbReference type="NCBIfam" id="TIGR00229">
    <property type="entry name" value="sensory_box"/>
    <property type="match status" value="1"/>
</dbReference>
<dbReference type="Gene3D" id="3.30.450.20">
    <property type="entry name" value="PAS domain"/>
    <property type="match status" value="3"/>
</dbReference>
<dbReference type="InterPro" id="IPR005467">
    <property type="entry name" value="His_kinase_dom"/>
</dbReference>
<dbReference type="CDD" id="cd00130">
    <property type="entry name" value="PAS"/>
    <property type="match status" value="2"/>
</dbReference>
<comment type="caution">
    <text evidence="10">The sequence shown here is derived from an EMBL/GenBank/DDBJ whole genome shotgun (WGS) entry which is preliminary data.</text>
</comment>
<evidence type="ECO:0000256" key="7">
    <source>
        <dbReference type="SAM" id="Coils"/>
    </source>
</evidence>
<sequence length="617" mass="68942">MPAEPDRRGQPTAALAWTWEQDEQFRFTRISPAPGPWFDPGISLGHVLWAIPGSRSLSEPWAAHRARLLRGEPFTNFEHLVLPTDGSAPRYLSTSARPRHDADGRFLGYVGETRDITADVDQRADTTGTRELLRLAAQLGKFGAWTSDLRTGMTTWSVELQGVHGCPFARECTNDQTLDLFAPEARPVLQEAFTKCASEGTPYDLELQIVDEAGQRTWVRVIGVAKRDAEGRITHVQGAYQDIQESKEVSEYNRAWADRFRVTLDSLSDGFAIVGRDWRVTYANRFAAQSVGLDLAEAVGRIFWDLFPGVRETVFGEHYVAAMEQRETRLFEEYYEPLDKWFRVSAFPMQEGIAISFSDVSAAHRERAHLVELNAELERRVRERTAQLEALNADLKAFSYSVAHDLRSPIGRMAGFAKELQHRAWPVLDERSRHFLRRIQASANDMEDMTRGLITLFQVAHGSLDLHDLDLAAIARKSVDALRQSGRVPPSAAITIDAPLRIRADPSLMAIVMDNLIDNALKYSRDRGQPAVHIGSDVEGGTRRYFVRDNGVGFDDADAGTLFQPFTRLHGPEFEGSGIGLATAHKVVTMHRGRMWAQARPGEGATFYFTVAGPAAP</sequence>
<evidence type="ECO:0000256" key="1">
    <source>
        <dbReference type="ARBA" id="ARBA00000085"/>
    </source>
</evidence>